<organism evidence="3 4">
    <name type="scientific">Teladorsagia circumcincta</name>
    <name type="common">Brown stomach worm</name>
    <name type="synonym">Ostertagia circumcincta</name>
    <dbReference type="NCBI Taxonomy" id="45464"/>
    <lineage>
        <taxon>Eukaryota</taxon>
        <taxon>Metazoa</taxon>
        <taxon>Ecdysozoa</taxon>
        <taxon>Nematoda</taxon>
        <taxon>Chromadorea</taxon>
        <taxon>Rhabditida</taxon>
        <taxon>Rhabditina</taxon>
        <taxon>Rhabditomorpha</taxon>
        <taxon>Strongyloidea</taxon>
        <taxon>Trichostrongylidae</taxon>
        <taxon>Teladorsagia</taxon>
    </lineage>
</organism>
<dbReference type="Gene3D" id="2.60.40.10">
    <property type="entry name" value="Immunoglobulins"/>
    <property type="match status" value="1"/>
</dbReference>
<reference evidence="3 4" key="1">
    <citation type="submission" date="2015-09" db="EMBL/GenBank/DDBJ databases">
        <title>Draft genome of the parasitic nematode Teladorsagia circumcincta isolate WARC Sus (inbred).</title>
        <authorList>
            <person name="Mitreva M."/>
        </authorList>
    </citation>
    <scope>NUCLEOTIDE SEQUENCE [LARGE SCALE GENOMIC DNA]</scope>
    <source>
        <strain evidence="3 4">S</strain>
    </source>
</reference>
<evidence type="ECO:0000259" key="2">
    <source>
        <dbReference type="PROSITE" id="PS50835"/>
    </source>
</evidence>
<dbReference type="Pfam" id="PF07679">
    <property type="entry name" value="I-set"/>
    <property type="match status" value="1"/>
</dbReference>
<keyword evidence="4" id="KW-1185">Reference proteome</keyword>
<proteinExistence type="predicted"/>
<accession>A0A2G9UME5</accession>
<dbReference type="SUPFAM" id="SSF48726">
    <property type="entry name" value="Immunoglobulin"/>
    <property type="match status" value="1"/>
</dbReference>
<sequence>MNGEDVAYPEGPRIVRHSFFMQNFRLGYKLKLFCEAHGMPLPDLRWYKDGVEIRTRPGVRIRNQLGNYSIASHLDIDPAQMQDADHQHLKQALFNSLKRIFGSGNLIDPSIFISLRHNDWRDNHQTKMIIWSLESPHHPDFGKNYPKGRSKRMNASSQVMSFLILGSVIGFILYTYLAHVITTRRLNRELKAAHLRELVHRSAMIMAGSAQHNQLNLGERRHSLINMFRGFKL</sequence>
<evidence type="ECO:0000313" key="3">
    <source>
        <dbReference type="EMBL" id="PIO70912.1"/>
    </source>
</evidence>
<protein>
    <recommendedName>
        <fullName evidence="2">Ig-like domain-containing protein</fullName>
    </recommendedName>
</protein>
<feature type="domain" description="Ig-like" evidence="2">
    <location>
        <begin position="12"/>
        <end position="84"/>
    </location>
</feature>
<dbReference type="Proteomes" id="UP000230423">
    <property type="component" value="Unassembled WGS sequence"/>
</dbReference>
<gene>
    <name evidence="3" type="ORF">TELCIR_07204</name>
</gene>
<keyword evidence="1" id="KW-0812">Transmembrane</keyword>
<dbReference type="InterPro" id="IPR013783">
    <property type="entry name" value="Ig-like_fold"/>
</dbReference>
<keyword evidence="1" id="KW-1133">Transmembrane helix</keyword>
<dbReference type="OrthoDB" id="5870974at2759"/>
<dbReference type="InterPro" id="IPR036179">
    <property type="entry name" value="Ig-like_dom_sf"/>
</dbReference>
<dbReference type="InterPro" id="IPR007110">
    <property type="entry name" value="Ig-like_dom"/>
</dbReference>
<evidence type="ECO:0000256" key="1">
    <source>
        <dbReference type="SAM" id="Phobius"/>
    </source>
</evidence>
<dbReference type="InterPro" id="IPR013098">
    <property type="entry name" value="Ig_I-set"/>
</dbReference>
<name>A0A2G9UME5_TELCI</name>
<evidence type="ECO:0000313" key="4">
    <source>
        <dbReference type="Proteomes" id="UP000230423"/>
    </source>
</evidence>
<feature type="transmembrane region" description="Helical" evidence="1">
    <location>
        <begin position="159"/>
        <end position="181"/>
    </location>
</feature>
<dbReference type="EMBL" id="KZ346117">
    <property type="protein sequence ID" value="PIO70912.1"/>
    <property type="molecule type" value="Genomic_DNA"/>
</dbReference>
<dbReference type="AlphaFoldDB" id="A0A2G9UME5"/>
<dbReference type="PROSITE" id="PS50835">
    <property type="entry name" value="IG_LIKE"/>
    <property type="match status" value="1"/>
</dbReference>
<keyword evidence="1" id="KW-0472">Membrane</keyword>